<evidence type="ECO:0000313" key="2">
    <source>
        <dbReference type="EMBL" id="CAK5281907.1"/>
    </source>
</evidence>
<accession>A0AAD2Q7A9</accession>
<name>A0AAD2Q7A9_9AGAR</name>
<evidence type="ECO:0000256" key="1">
    <source>
        <dbReference type="SAM" id="MobiDB-lite"/>
    </source>
</evidence>
<organism evidence="2 3">
    <name type="scientific">Mycena citricolor</name>
    <dbReference type="NCBI Taxonomy" id="2018698"/>
    <lineage>
        <taxon>Eukaryota</taxon>
        <taxon>Fungi</taxon>
        <taxon>Dikarya</taxon>
        <taxon>Basidiomycota</taxon>
        <taxon>Agaricomycotina</taxon>
        <taxon>Agaricomycetes</taxon>
        <taxon>Agaricomycetidae</taxon>
        <taxon>Agaricales</taxon>
        <taxon>Marasmiineae</taxon>
        <taxon>Mycenaceae</taxon>
        <taxon>Mycena</taxon>
    </lineage>
</organism>
<protein>
    <submittedName>
        <fullName evidence="2">Uncharacterized protein</fullName>
    </submittedName>
</protein>
<feature type="compositionally biased region" description="Low complexity" evidence="1">
    <location>
        <begin position="113"/>
        <end position="133"/>
    </location>
</feature>
<dbReference type="EMBL" id="CAVNYO010000444">
    <property type="protein sequence ID" value="CAK5281907.1"/>
    <property type="molecule type" value="Genomic_DNA"/>
</dbReference>
<feature type="region of interest" description="Disordered" evidence="1">
    <location>
        <begin position="111"/>
        <end position="136"/>
    </location>
</feature>
<dbReference type="AlphaFoldDB" id="A0AAD2Q7A9"/>
<comment type="caution">
    <text evidence="2">The sequence shown here is derived from an EMBL/GenBank/DDBJ whole genome shotgun (WGS) entry which is preliminary data.</text>
</comment>
<reference evidence="2" key="1">
    <citation type="submission" date="2023-11" db="EMBL/GenBank/DDBJ databases">
        <authorList>
            <person name="De Vega J J."/>
            <person name="De Vega J J."/>
        </authorList>
    </citation>
    <scope>NUCLEOTIDE SEQUENCE</scope>
</reference>
<proteinExistence type="predicted"/>
<feature type="region of interest" description="Disordered" evidence="1">
    <location>
        <begin position="161"/>
        <end position="182"/>
    </location>
</feature>
<keyword evidence="3" id="KW-1185">Reference proteome</keyword>
<sequence length="237" mass="26038">MRTTVKTPPRRKSVINLFTTPPLRRSDRSTRPTDDYDLDDDEDEDVFIGTGDLSLSHPYFVPGGPGALTPKRPLPPSTVPGKTKLRVVRPMPPARRASTHCETYKFRTLTLKGGPMTPRTTTTTTTQTGSIGTIPDEVLPCTTREQRLAAAQARLNVFMGSRDLTRSPQKASSSGSSSEVDCRRNLLEDLNREAQGVVGQAKVVPVQPKHATRPLRGNARLPARPRIPDFDGMDVDI</sequence>
<feature type="compositionally biased region" description="Basic and acidic residues" evidence="1">
    <location>
        <begin position="24"/>
        <end position="34"/>
    </location>
</feature>
<feature type="region of interest" description="Disordered" evidence="1">
    <location>
        <begin position="1"/>
        <end position="42"/>
    </location>
</feature>
<dbReference type="Proteomes" id="UP001295794">
    <property type="component" value="Unassembled WGS sequence"/>
</dbReference>
<evidence type="ECO:0000313" key="3">
    <source>
        <dbReference type="Proteomes" id="UP001295794"/>
    </source>
</evidence>
<feature type="region of interest" description="Disordered" evidence="1">
    <location>
        <begin position="208"/>
        <end position="237"/>
    </location>
</feature>
<gene>
    <name evidence="2" type="ORF">MYCIT1_LOCUS33262</name>
</gene>